<keyword evidence="14" id="KW-0333">Golgi apparatus</keyword>
<dbReference type="PANTHER" id="PTHR12053:SF3">
    <property type="entry name" value="CARBOXYPEPTIDASE Q"/>
    <property type="match status" value="1"/>
</dbReference>
<keyword evidence="10 21" id="KW-0732">Signal</keyword>
<keyword evidence="8" id="KW-0645">Protease</keyword>
<dbReference type="AlphaFoldDB" id="A0A8S8X836"/>
<reference evidence="23" key="1">
    <citation type="submission" date="2021-02" db="EMBL/GenBank/DDBJ databases">
        <title>Genome sequence of Rhodospirillales sp. strain TMPK1 isolated from soil.</title>
        <authorList>
            <person name="Nakai R."/>
            <person name="Kusada H."/>
            <person name="Tamaki H."/>
        </authorList>
    </citation>
    <scope>NUCLEOTIDE SEQUENCE</scope>
    <source>
        <strain evidence="23">TMPK1</strain>
    </source>
</reference>
<keyword evidence="24" id="KW-1185">Reference proteome</keyword>
<name>A0A8S8X836_9PROT</name>
<keyword evidence="17" id="KW-0325">Glycoprotein</keyword>
<keyword evidence="12" id="KW-0256">Endoplasmic reticulum</keyword>
<evidence type="ECO:0000256" key="11">
    <source>
        <dbReference type="ARBA" id="ARBA00022801"/>
    </source>
</evidence>
<gene>
    <name evidence="23" type="ORF">TMPK1_22250</name>
</gene>
<evidence type="ECO:0000313" key="24">
    <source>
        <dbReference type="Proteomes" id="UP000681075"/>
    </source>
</evidence>
<dbReference type="Pfam" id="PF04389">
    <property type="entry name" value="Peptidase_M28"/>
    <property type="match status" value="1"/>
</dbReference>
<dbReference type="EMBL" id="BOPV01000001">
    <property type="protein sequence ID" value="GIL39988.1"/>
    <property type="molecule type" value="Genomic_DNA"/>
</dbReference>
<keyword evidence="7" id="KW-0121">Carboxypeptidase</keyword>
<evidence type="ECO:0000256" key="2">
    <source>
        <dbReference type="ARBA" id="ARBA00004371"/>
    </source>
</evidence>
<evidence type="ECO:0000256" key="7">
    <source>
        <dbReference type="ARBA" id="ARBA00022645"/>
    </source>
</evidence>
<evidence type="ECO:0000256" key="12">
    <source>
        <dbReference type="ARBA" id="ARBA00022824"/>
    </source>
</evidence>
<keyword evidence="13" id="KW-0862">Zinc</keyword>
<dbReference type="GO" id="GO:0046872">
    <property type="term" value="F:metal ion binding"/>
    <property type="evidence" value="ECO:0007669"/>
    <property type="project" value="UniProtKB-KW"/>
</dbReference>
<evidence type="ECO:0000259" key="22">
    <source>
        <dbReference type="Pfam" id="PF04389"/>
    </source>
</evidence>
<evidence type="ECO:0000256" key="13">
    <source>
        <dbReference type="ARBA" id="ARBA00022833"/>
    </source>
</evidence>
<keyword evidence="6" id="KW-0964">Secreted</keyword>
<keyword evidence="11" id="KW-0378">Hydrolase</keyword>
<evidence type="ECO:0000256" key="18">
    <source>
        <dbReference type="ARBA" id="ARBA00023228"/>
    </source>
</evidence>
<dbReference type="Proteomes" id="UP000681075">
    <property type="component" value="Unassembled WGS sequence"/>
</dbReference>
<evidence type="ECO:0000256" key="5">
    <source>
        <dbReference type="ARBA" id="ARBA00014116"/>
    </source>
</evidence>
<evidence type="ECO:0000256" key="21">
    <source>
        <dbReference type="SAM" id="SignalP"/>
    </source>
</evidence>
<dbReference type="GO" id="GO:0004180">
    <property type="term" value="F:carboxypeptidase activity"/>
    <property type="evidence" value="ECO:0007669"/>
    <property type="project" value="UniProtKB-KW"/>
</dbReference>
<evidence type="ECO:0000256" key="17">
    <source>
        <dbReference type="ARBA" id="ARBA00023180"/>
    </source>
</evidence>
<evidence type="ECO:0000256" key="8">
    <source>
        <dbReference type="ARBA" id="ARBA00022670"/>
    </source>
</evidence>
<dbReference type="GO" id="GO:0070573">
    <property type="term" value="F:metallodipeptidase activity"/>
    <property type="evidence" value="ECO:0007669"/>
    <property type="project" value="InterPro"/>
</dbReference>
<evidence type="ECO:0000256" key="3">
    <source>
        <dbReference type="ARBA" id="ARBA00004555"/>
    </source>
</evidence>
<evidence type="ECO:0000256" key="16">
    <source>
        <dbReference type="ARBA" id="ARBA00023145"/>
    </source>
</evidence>
<evidence type="ECO:0000256" key="9">
    <source>
        <dbReference type="ARBA" id="ARBA00022723"/>
    </source>
</evidence>
<feature type="chain" id="PRO_5035927302" description="Carboxypeptidase Q" evidence="21">
    <location>
        <begin position="23"/>
        <end position="459"/>
    </location>
</feature>
<evidence type="ECO:0000256" key="6">
    <source>
        <dbReference type="ARBA" id="ARBA00022525"/>
    </source>
</evidence>
<protein>
    <recommendedName>
        <fullName evidence="5">Carboxypeptidase Q</fullName>
    </recommendedName>
    <alternativeName>
        <fullName evidence="20">Plasma glutamate carboxypeptidase</fullName>
    </alternativeName>
</protein>
<evidence type="ECO:0000256" key="15">
    <source>
        <dbReference type="ARBA" id="ARBA00023049"/>
    </source>
</evidence>
<comment type="subcellular location">
    <subcellularLocation>
        <location evidence="1">Endoplasmic reticulum</location>
    </subcellularLocation>
    <subcellularLocation>
        <location evidence="3">Golgi apparatus</location>
    </subcellularLocation>
    <subcellularLocation>
        <location evidence="2">Lysosome</location>
    </subcellularLocation>
    <subcellularLocation>
        <location evidence="4">Secreted</location>
    </subcellularLocation>
</comment>
<dbReference type="SUPFAM" id="SSF53187">
    <property type="entry name" value="Zn-dependent exopeptidases"/>
    <property type="match status" value="1"/>
</dbReference>
<dbReference type="GO" id="GO:0005576">
    <property type="term" value="C:extracellular region"/>
    <property type="evidence" value="ECO:0007669"/>
    <property type="project" value="UniProtKB-SubCell"/>
</dbReference>
<dbReference type="GO" id="GO:0005764">
    <property type="term" value="C:lysosome"/>
    <property type="evidence" value="ECO:0007669"/>
    <property type="project" value="UniProtKB-SubCell"/>
</dbReference>
<proteinExistence type="predicted"/>
<accession>A0A8S8X836</accession>
<comment type="caution">
    <text evidence="23">The sequence shown here is derived from an EMBL/GenBank/DDBJ whole genome shotgun (WGS) entry which is preliminary data.</text>
</comment>
<evidence type="ECO:0000256" key="4">
    <source>
        <dbReference type="ARBA" id="ARBA00004613"/>
    </source>
</evidence>
<dbReference type="Gene3D" id="3.40.630.10">
    <property type="entry name" value="Zn peptidases"/>
    <property type="match status" value="1"/>
</dbReference>
<keyword evidence="18" id="KW-0458">Lysosome</keyword>
<dbReference type="Gene3D" id="3.50.30.30">
    <property type="match status" value="1"/>
</dbReference>
<dbReference type="InterPro" id="IPR007484">
    <property type="entry name" value="Peptidase_M28"/>
</dbReference>
<comment type="subunit">
    <text evidence="19">Homodimer. The monomeric form is inactive while the homodimer is active.</text>
</comment>
<sequence>MRTLLTAAICAATLSSSALAVAAEDPAAVARDFQTRASNGGLAFEIVRSLTTEVGARPLGSPGDAAAVAWGERKLKELGFVNVRREEVKVPSAWQRISDRAELVGVTRQTLRVAALGDSPSTPDKGIEAEVVRFPTLAALEASAPGSLTGKIAFVDVHTRRTKNGTGYGEAVGMRTRAAPLAKERGAIAAVIRSVGTDSHRFPHTGTASWRADFPTIPVAALSNPDADQLSRALERGPAKLFLDLRSTSAPATAYNVVGEIPGDGSSDEIVLLGAHLDSWDLGTGAIDDGAGIGITVSAAKAIAERGKTKRTIRVVMFAGEEIGIKGATAYAEAHKDELVKHVAAMEADFGSGPVYRVTPDASFPAALQTSLRTGLAALKVDAGDGKAEVGPDLGPINRAGVPTIGLALDGTDYFDVHHTEDDTLDKVDATAIAQSSAAYATAAWLAATHPESLKRGSK</sequence>
<evidence type="ECO:0000256" key="19">
    <source>
        <dbReference type="ARBA" id="ARBA00025833"/>
    </source>
</evidence>
<evidence type="ECO:0000256" key="10">
    <source>
        <dbReference type="ARBA" id="ARBA00022729"/>
    </source>
</evidence>
<keyword evidence="16" id="KW-0865">Zymogen</keyword>
<evidence type="ECO:0000313" key="23">
    <source>
        <dbReference type="EMBL" id="GIL39988.1"/>
    </source>
</evidence>
<keyword evidence="15" id="KW-0482">Metalloprotease</keyword>
<evidence type="ECO:0000256" key="1">
    <source>
        <dbReference type="ARBA" id="ARBA00004240"/>
    </source>
</evidence>
<dbReference type="GO" id="GO:0006508">
    <property type="term" value="P:proteolysis"/>
    <property type="evidence" value="ECO:0007669"/>
    <property type="project" value="UniProtKB-KW"/>
</dbReference>
<dbReference type="PANTHER" id="PTHR12053">
    <property type="entry name" value="PROTEASE FAMILY M28 PLASMA GLUTAMATE CARBOXYPEPTIDASE-RELATED"/>
    <property type="match status" value="1"/>
</dbReference>
<feature type="signal peptide" evidence="21">
    <location>
        <begin position="1"/>
        <end position="22"/>
    </location>
</feature>
<evidence type="ECO:0000256" key="14">
    <source>
        <dbReference type="ARBA" id="ARBA00023034"/>
    </source>
</evidence>
<dbReference type="InterPro" id="IPR039866">
    <property type="entry name" value="CPQ"/>
</dbReference>
<evidence type="ECO:0000256" key="20">
    <source>
        <dbReference type="ARBA" id="ARBA00033328"/>
    </source>
</evidence>
<feature type="domain" description="Peptidase M28" evidence="22">
    <location>
        <begin position="256"/>
        <end position="440"/>
    </location>
</feature>
<keyword evidence="9" id="KW-0479">Metal-binding</keyword>
<organism evidence="23 24">
    <name type="scientific">Roseiterribacter gracilis</name>
    <dbReference type="NCBI Taxonomy" id="2812848"/>
    <lineage>
        <taxon>Bacteria</taxon>
        <taxon>Pseudomonadati</taxon>
        <taxon>Pseudomonadota</taxon>
        <taxon>Alphaproteobacteria</taxon>
        <taxon>Rhodospirillales</taxon>
        <taxon>Roseiterribacteraceae</taxon>
        <taxon>Roseiterribacter</taxon>
    </lineage>
</organism>
<dbReference type="RefSeq" id="WP_420243101.1">
    <property type="nucleotide sequence ID" value="NZ_BOPV01000001.1"/>
</dbReference>